<gene>
    <name evidence="1" type="ORF">H9637_01655</name>
</gene>
<comment type="caution">
    <text evidence="1">The sequence shown here is derived from an EMBL/GenBank/DDBJ whole genome shotgun (WGS) entry which is preliminary data.</text>
</comment>
<evidence type="ECO:0000313" key="1">
    <source>
        <dbReference type="EMBL" id="MBD8045761.1"/>
    </source>
</evidence>
<dbReference type="EMBL" id="JACSQB010000013">
    <property type="protein sequence ID" value="MBD8045761.1"/>
    <property type="molecule type" value="Genomic_DNA"/>
</dbReference>
<protein>
    <submittedName>
        <fullName evidence="1">Uncharacterized protein</fullName>
    </submittedName>
</protein>
<sequence>MRKVRGYLDKMKKWMSNSKNVQLRHRIVEHMSNGIGLLEKILIHHG</sequence>
<dbReference type="RefSeq" id="WP_191738738.1">
    <property type="nucleotide sequence ID" value="NZ_JACSQB010000013.1"/>
</dbReference>
<reference evidence="1 2" key="1">
    <citation type="submission" date="2020-08" db="EMBL/GenBank/DDBJ databases">
        <title>A Genomic Blueprint of the Chicken Gut Microbiome.</title>
        <authorList>
            <person name="Gilroy R."/>
            <person name="Ravi A."/>
            <person name="Getino M."/>
            <person name="Pursley I."/>
            <person name="Horton D.L."/>
            <person name="Alikhan N.-F."/>
            <person name="Baker D."/>
            <person name="Gharbi K."/>
            <person name="Hall N."/>
            <person name="Watson M."/>
            <person name="Adriaenssens E.M."/>
            <person name="Foster-Nyarko E."/>
            <person name="Jarju S."/>
            <person name="Secka A."/>
            <person name="Antonio M."/>
            <person name="Oren A."/>
            <person name="Chaudhuri R."/>
            <person name="La Ragione R.M."/>
            <person name="Hildebrand F."/>
            <person name="Pallen M.J."/>
        </authorList>
    </citation>
    <scope>NUCLEOTIDE SEQUENCE [LARGE SCALE GENOMIC DNA]</scope>
    <source>
        <strain evidence="1 2">N37</strain>
    </source>
</reference>
<accession>A0ABR8YP20</accession>
<organism evidence="1 2">
    <name type="scientific">Clostridium faecium</name>
    <dbReference type="NCBI Taxonomy" id="2762223"/>
    <lineage>
        <taxon>Bacteria</taxon>
        <taxon>Bacillati</taxon>
        <taxon>Bacillota</taxon>
        <taxon>Clostridia</taxon>
        <taxon>Eubacteriales</taxon>
        <taxon>Clostridiaceae</taxon>
        <taxon>Clostridium</taxon>
    </lineage>
</organism>
<evidence type="ECO:0000313" key="2">
    <source>
        <dbReference type="Proteomes" id="UP000627166"/>
    </source>
</evidence>
<keyword evidence="2" id="KW-1185">Reference proteome</keyword>
<name>A0ABR8YP20_9CLOT</name>
<proteinExistence type="predicted"/>
<dbReference type="Proteomes" id="UP000627166">
    <property type="component" value="Unassembled WGS sequence"/>
</dbReference>